<proteinExistence type="predicted"/>
<reference evidence="2" key="3">
    <citation type="submission" date="2025-08" db="UniProtKB">
        <authorList>
            <consortium name="RefSeq"/>
        </authorList>
    </citation>
    <scope>IDENTIFICATION</scope>
    <source>
        <strain evidence="2">NI907</strain>
    </source>
</reference>
<dbReference type="GeneID" id="41962909"/>
<accession>A0A6P8AWW5</accession>
<protein>
    <submittedName>
        <fullName evidence="2">Uncharacterized protein</fullName>
    </submittedName>
</protein>
<evidence type="ECO:0000313" key="2">
    <source>
        <dbReference type="RefSeq" id="XP_030979395.1"/>
    </source>
</evidence>
<dbReference type="Proteomes" id="UP000515153">
    <property type="component" value="Chromosome V"/>
</dbReference>
<keyword evidence="1" id="KW-1185">Reference proteome</keyword>
<dbReference type="RefSeq" id="XP_030979395.1">
    <property type="nucleotide sequence ID" value="XM_031128000.1"/>
</dbReference>
<organism evidence="1 2">
    <name type="scientific">Pyricularia grisea</name>
    <name type="common">Crabgrass-specific blast fungus</name>
    <name type="synonym">Magnaporthe grisea</name>
    <dbReference type="NCBI Taxonomy" id="148305"/>
    <lineage>
        <taxon>Eukaryota</taxon>
        <taxon>Fungi</taxon>
        <taxon>Dikarya</taxon>
        <taxon>Ascomycota</taxon>
        <taxon>Pezizomycotina</taxon>
        <taxon>Sordariomycetes</taxon>
        <taxon>Sordariomycetidae</taxon>
        <taxon>Magnaporthales</taxon>
        <taxon>Pyriculariaceae</taxon>
        <taxon>Pyricularia</taxon>
    </lineage>
</organism>
<gene>
    <name evidence="2" type="ORF">PgNI_07998</name>
</gene>
<reference evidence="2" key="2">
    <citation type="submission" date="2019-10" db="EMBL/GenBank/DDBJ databases">
        <authorList>
            <consortium name="NCBI Genome Project"/>
        </authorList>
    </citation>
    <scope>NUCLEOTIDE SEQUENCE</scope>
    <source>
        <strain evidence="2">NI907</strain>
    </source>
</reference>
<reference evidence="1 2" key="1">
    <citation type="journal article" date="2019" name="Mol. Biol. Evol.">
        <title>Blast fungal genomes show frequent chromosomal changes, gene gains and losses, and effector gene turnover.</title>
        <authorList>
            <person name="Gomez Luciano L.B."/>
            <person name="Jason Tsai I."/>
            <person name="Chuma I."/>
            <person name="Tosa Y."/>
            <person name="Chen Y.H."/>
            <person name="Li J.Y."/>
            <person name="Li M.Y."/>
            <person name="Jade Lu M.Y."/>
            <person name="Nakayashiki H."/>
            <person name="Li W.H."/>
        </authorList>
    </citation>
    <scope>NUCLEOTIDE SEQUENCE [LARGE SCALE GENOMIC DNA]</scope>
    <source>
        <strain evidence="1 2">NI907</strain>
    </source>
</reference>
<sequence length="207" mass="23150">MVKAVDEVLHQLETKSRLIVEAGRFDTQQNDRIIEALQLLAHDGPNVGSPAYRKKTVYTQFLKLVHEAVGTNGVILCAAGLGATYIEAMGKQARSAVPGRLQVKLSQEFIQVASKHQALKDSPIVTLDQQTVSVDGRQPPPTLYLDPLDSLRSYQEYRPLFWDDVQMCLENRAEGMPMLFSNYSGIPAYVAFPISWKAEMHLLARNH</sequence>
<dbReference type="AlphaFoldDB" id="A0A6P8AWW5"/>
<dbReference type="KEGG" id="pgri:PgNI_07998"/>
<name>A0A6P8AWW5_PYRGI</name>
<evidence type="ECO:0000313" key="1">
    <source>
        <dbReference type="Proteomes" id="UP000515153"/>
    </source>
</evidence>